<organism evidence="2 3">
    <name type="scientific">Argiope bruennichi</name>
    <name type="common">Wasp spider</name>
    <name type="synonym">Aranea bruennichi</name>
    <dbReference type="NCBI Taxonomy" id="94029"/>
    <lineage>
        <taxon>Eukaryota</taxon>
        <taxon>Metazoa</taxon>
        <taxon>Ecdysozoa</taxon>
        <taxon>Arthropoda</taxon>
        <taxon>Chelicerata</taxon>
        <taxon>Arachnida</taxon>
        <taxon>Araneae</taxon>
        <taxon>Araneomorphae</taxon>
        <taxon>Entelegynae</taxon>
        <taxon>Araneoidea</taxon>
        <taxon>Araneidae</taxon>
        <taxon>Argiope</taxon>
    </lineage>
</organism>
<evidence type="ECO:0000313" key="2">
    <source>
        <dbReference type="EMBL" id="KAF8794849.1"/>
    </source>
</evidence>
<feature type="transmembrane region" description="Helical" evidence="1">
    <location>
        <begin position="71"/>
        <end position="89"/>
    </location>
</feature>
<feature type="transmembrane region" description="Helical" evidence="1">
    <location>
        <begin position="101"/>
        <end position="125"/>
    </location>
</feature>
<feature type="transmembrane region" description="Helical" evidence="1">
    <location>
        <begin position="178"/>
        <end position="196"/>
    </location>
</feature>
<keyword evidence="1" id="KW-0472">Membrane</keyword>
<protein>
    <submittedName>
        <fullName evidence="2">Transmembrane protein 220 like protein</fullName>
    </submittedName>
</protein>
<sequence>MNDMEVIELKEPLRDCNLSNEEEQEQVFVKKSEKQKSAESGGKILWRGTNAMMTLFFVMASGVQFNDPDPFLWVPLYGIAAILTISVTIRPNITAFRIWRYMYWIHAAFCIGMLIYVLVALILVATNPKSDGSLNPLTYEEGREMAGIMITSVWLFTCKQSPTISYDSPTKLSKKENMVAVAVLFLSLLPLLLWSLCYSDIMSSSYISLCSDFFPEEFSF</sequence>
<dbReference type="InterPro" id="IPR029377">
    <property type="entry name" value="TMEM220"/>
</dbReference>
<reference evidence="2" key="1">
    <citation type="journal article" date="2020" name="bioRxiv">
        <title>Chromosome-level reference genome of the European wasp spider Argiope bruennichi: a resource for studies on range expansion and evolutionary adaptation.</title>
        <authorList>
            <person name="Sheffer M.M."/>
            <person name="Hoppe A."/>
            <person name="Krehenwinkel H."/>
            <person name="Uhl G."/>
            <person name="Kuss A.W."/>
            <person name="Jensen L."/>
            <person name="Jensen C."/>
            <person name="Gillespie R.G."/>
            <person name="Hoff K.J."/>
            <person name="Prost S."/>
        </authorList>
    </citation>
    <scope>NUCLEOTIDE SEQUENCE</scope>
</reference>
<dbReference type="PANTHER" id="PTHR34262:SF1">
    <property type="entry name" value="TRANSMEMBRANE PROTEIN 220"/>
    <property type="match status" value="1"/>
</dbReference>
<dbReference type="Pfam" id="PF15071">
    <property type="entry name" value="TMEM220"/>
    <property type="match status" value="1"/>
</dbReference>
<dbReference type="EMBL" id="JABXBU010000002">
    <property type="protein sequence ID" value="KAF8794849.1"/>
    <property type="molecule type" value="Genomic_DNA"/>
</dbReference>
<proteinExistence type="predicted"/>
<comment type="caution">
    <text evidence="2">The sequence shown here is derived from an EMBL/GenBank/DDBJ whole genome shotgun (WGS) entry which is preliminary data.</text>
</comment>
<accession>A0A8T0FZ69</accession>
<reference evidence="2" key="2">
    <citation type="submission" date="2020-06" db="EMBL/GenBank/DDBJ databases">
        <authorList>
            <person name="Sheffer M."/>
        </authorList>
    </citation>
    <scope>NUCLEOTIDE SEQUENCE</scope>
</reference>
<keyword evidence="1" id="KW-1133">Transmembrane helix</keyword>
<dbReference type="Proteomes" id="UP000807504">
    <property type="component" value="Unassembled WGS sequence"/>
</dbReference>
<dbReference type="PANTHER" id="PTHR34262">
    <property type="entry name" value="TRANSMEMBRANE PROTEIN 220"/>
    <property type="match status" value="1"/>
</dbReference>
<keyword evidence="1 2" id="KW-0812">Transmembrane</keyword>
<feature type="transmembrane region" description="Helical" evidence="1">
    <location>
        <begin position="44"/>
        <end position="65"/>
    </location>
</feature>
<name>A0A8T0FZ69_ARGBR</name>
<gene>
    <name evidence="2" type="ORF">HNY73_002772</name>
</gene>
<dbReference type="AlphaFoldDB" id="A0A8T0FZ69"/>
<keyword evidence="3" id="KW-1185">Reference proteome</keyword>
<evidence type="ECO:0000256" key="1">
    <source>
        <dbReference type="SAM" id="Phobius"/>
    </source>
</evidence>
<evidence type="ECO:0000313" key="3">
    <source>
        <dbReference type="Proteomes" id="UP000807504"/>
    </source>
</evidence>